<comment type="caution">
    <text evidence="2">The sequence shown here is derived from an EMBL/GenBank/DDBJ whole genome shotgun (WGS) entry which is preliminary data.</text>
</comment>
<keyword evidence="1" id="KW-0732">Signal</keyword>
<evidence type="ECO:0000313" key="2">
    <source>
        <dbReference type="EMBL" id="RRT64633.1"/>
    </source>
</evidence>
<protein>
    <recommendedName>
        <fullName evidence="4">Secreted protein</fullName>
    </recommendedName>
</protein>
<proteinExistence type="predicted"/>
<dbReference type="EMBL" id="AMZH03006119">
    <property type="protein sequence ID" value="RRT64633.1"/>
    <property type="molecule type" value="Genomic_DNA"/>
</dbReference>
<dbReference type="Proteomes" id="UP000287651">
    <property type="component" value="Unassembled WGS sequence"/>
</dbReference>
<sequence length="148" mass="15538">MGLRSLACVRECSALLGLALALVIGAGDDNLFPCACACDCSLGRFLLYDRSAANTSVEGRRSLLRSAIPDWESAISGVEGRRLFSPRRGTDSRARNDGGYATIGAGFTTALRSCGNSSVERATAASAIGVERATPATLVWAGWWLPLP</sequence>
<evidence type="ECO:0000313" key="3">
    <source>
        <dbReference type="Proteomes" id="UP000287651"/>
    </source>
</evidence>
<organism evidence="2 3">
    <name type="scientific">Ensete ventricosum</name>
    <name type="common">Abyssinian banana</name>
    <name type="synonym">Musa ensete</name>
    <dbReference type="NCBI Taxonomy" id="4639"/>
    <lineage>
        <taxon>Eukaryota</taxon>
        <taxon>Viridiplantae</taxon>
        <taxon>Streptophyta</taxon>
        <taxon>Embryophyta</taxon>
        <taxon>Tracheophyta</taxon>
        <taxon>Spermatophyta</taxon>
        <taxon>Magnoliopsida</taxon>
        <taxon>Liliopsida</taxon>
        <taxon>Zingiberales</taxon>
        <taxon>Musaceae</taxon>
        <taxon>Ensete</taxon>
    </lineage>
</organism>
<evidence type="ECO:0008006" key="4">
    <source>
        <dbReference type="Google" id="ProtNLM"/>
    </source>
</evidence>
<dbReference type="AlphaFoldDB" id="A0A426ZKU9"/>
<accession>A0A426ZKU9</accession>
<feature type="chain" id="PRO_5019126518" description="Secreted protein" evidence="1">
    <location>
        <begin position="22"/>
        <end position="148"/>
    </location>
</feature>
<evidence type="ECO:0000256" key="1">
    <source>
        <dbReference type="SAM" id="SignalP"/>
    </source>
</evidence>
<reference evidence="2 3" key="1">
    <citation type="journal article" date="2014" name="Agronomy (Basel)">
        <title>A Draft Genome Sequence for Ensete ventricosum, the Drought-Tolerant Tree Against Hunger.</title>
        <authorList>
            <person name="Harrison J."/>
            <person name="Moore K.A."/>
            <person name="Paszkiewicz K."/>
            <person name="Jones T."/>
            <person name="Grant M."/>
            <person name="Ambacheew D."/>
            <person name="Muzemil S."/>
            <person name="Studholme D.J."/>
        </authorList>
    </citation>
    <scope>NUCLEOTIDE SEQUENCE [LARGE SCALE GENOMIC DNA]</scope>
</reference>
<feature type="signal peptide" evidence="1">
    <location>
        <begin position="1"/>
        <end position="21"/>
    </location>
</feature>
<name>A0A426ZKU9_ENSVE</name>
<gene>
    <name evidence="2" type="ORF">B296_00040355</name>
</gene>